<dbReference type="EMBL" id="JAVXZY010000012">
    <property type="protein sequence ID" value="MDT9002057.1"/>
    <property type="molecule type" value="Genomic_DNA"/>
</dbReference>
<accession>A0ABU3PHM7</accession>
<evidence type="ECO:0000313" key="2">
    <source>
        <dbReference type="EMBL" id="MDT9002057.1"/>
    </source>
</evidence>
<evidence type="ECO:0000313" key="3">
    <source>
        <dbReference type="Proteomes" id="UP001246372"/>
    </source>
</evidence>
<proteinExistence type="predicted"/>
<evidence type="ECO:0000256" key="1">
    <source>
        <dbReference type="SAM" id="SignalP"/>
    </source>
</evidence>
<gene>
    <name evidence="2" type="ORF">RQP53_22455</name>
</gene>
<dbReference type="RefSeq" id="WP_315652940.1">
    <property type="nucleotide sequence ID" value="NZ_JAVXZY010000012.1"/>
</dbReference>
<organism evidence="2 3">
    <name type="scientific">Roseateles aquae</name>
    <dbReference type="NCBI Taxonomy" id="3077235"/>
    <lineage>
        <taxon>Bacteria</taxon>
        <taxon>Pseudomonadati</taxon>
        <taxon>Pseudomonadota</taxon>
        <taxon>Betaproteobacteria</taxon>
        <taxon>Burkholderiales</taxon>
        <taxon>Sphaerotilaceae</taxon>
        <taxon>Roseateles</taxon>
    </lineage>
</organism>
<reference evidence="2" key="1">
    <citation type="submission" date="2023-09" db="EMBL/GenBank/DDBJ databases">
        <title>Paucibacter sp. APW11 Genome sequencing and assembly.</title>
        <authorList>
            <person name="Kim I."/>
        </authorList>
    </citation>
    <scope>NUCLEOTIDE SEQUENCE</scope>
    <source>
        <strain evidence="2">APW11</strain>
    </source>
</reference>
<dbReference type="Proteomes" id="UP001246372">
    <property type="component" value="Unassembled WGS sequence"/>
</dbReference>
<evidence type="ECO:0008006" key="4">
    <source>
        <dbReference type="Google" id="ProtNLM"/>
    </source>
</evidence>
<keyword evidence="3" id="KW-1185">Reference proteome</keyword>
<keyword evidence="1" id="KW-0732">Signal</keyword>
<feature type="signal peptide" evidence="1">
    <location>
        <begin position="1"/>
        <end position="21"/>
    </location>
</feature>
<feature type="chain" id="PRO_5046825726" description="VCBS repeat-containing protein" evidence="1">
    <location>
        <begin position="22"/>
        <end position="159"/>
    </location>
</feature>
<protein>
    <recommendedName>
        <fullName evidence="4">VCBS repeat-containing protein</fullName>
    </recommendedName>
</protein>
<sequence length="159" mass="17616">MQPLALALAGMLLALAAPSLAASSAEGRAAAAAAAKLAPGVRWQADSLLRADIDCDGHDDLILLGKGQDELVLLILPDHWHKKPLWWRQPWRDIALADLQLSVEPLDVSDREFANMQGFVPEGYRRSSSCRGLLLNQGEIDPLHFYWNHQRGQLSFWSL</sequence>
<comment type="caution">
    <text evidence="2">The sequence shown here is derived from an EMBL/GenBank/DDBJ whole genome shotgun (WGS) entry which is preliminary data.</text>
</comment>
<name>A0ABU3PHM7_9BURK</name>